<reference evidence="6" key="2">
    <citation type="journal article" date="2009" name="Science">
        <title>The B73 maize genome: complexity, diversity, and dynamics.</title>
        <authorList>
            <person name="Schnable P.S."/>
            <person name="Ware D."/>
            <person name="Fulton R.S."/>
            <person name="Stein J.C."/>
            <person name="Wei F."/>
            <person name="Pasternak S."/>
            <person name="Liang C."/>
            <person name="Zhang J."/>
            <person name="Fulton L."/>
            <person name="Graves T.A."/>
            <person name="Minx P."/>
            <person name="Reily A.D."/>
            <person name="Courtney L."/>
            <person name="Kruchowski S.S."/>
            <person name="Tomlinson C."/>
            <person name="Strong C."/>
            <person name="Delehaunty K."/>
            <person name="Fronick C."/>
            <person name="Courtney B."/>
            <person name="Rock S.M."/>
            <person name="Belter E."/>
            <person name="Du F."/>
            <person name="Kim K."/>
            <person name="Abbott R.M."/>
            <person name="Cotton M."/>
            <person name="Levy A."/>
            <person name="Marchetto P."/>
            <person name="Ochoa K."/>
            <person name="Jackson S.M."/>
            <person name="Gillam B."/>
            <person name="Chen W."/>
            <person name="Yan L."/>
            <person name="Higginbotham J."/>
            <person name="Cardenas M."/>
            <person name="Waligorski J."/>
            <person name="Applebaum E."/>
            <person name="Phelps L."/>
            <person name="Falcone J."/>
            <person name="Kanchi K."/>
            <person name="Thane T."/>
            <person name="Scimone A."/>
            <person name="Thane N."/>
            <person name="Henke J."/>
            <person name="Wang T."/>
            <person name="Ruppert J."/>
            <person name="Shah N."/>
            <person name="Rotter K."/>
            <person name="Hodges J."/>
            <person name="Ingenthron E."/>
            <person name="Cordes M."/>
            <person name="Kohlberg S."/>
            <person name="Sgro J."/>
            <person name="Delgado B."/>
            <person name="Mead K."/>
            <person name="Chinwalla A."/>
            <person name="Leonard S."/>
            <person name="Crouse K."/>
            <person name="Collura K."/>
            <person name="Kudrna D."/>
            <person name="Currie J."/>
            <person name="He R."/>
            <person name="Angelova A."/>
            <person name="Rajasekar S."/>
            <person name="Mueller T."/>
            <person name="Lomeli R."/>
            <person name="Scara G."/>
            <person name="Ko A."/>
            <person name="Delaney K."/>
            <person name="Wissotski M."/>
            <person name="Lopez G."/>
            <person name="Campos D."/>
            <person name="Braidotti M."/>
            <person name="Ashley E."/>
            <person name="Golser W."/>
            <person name="Kim H."/>
            <person name="Lee S."/>
            <person name="Lin J."/>
            <person name="Dujmic Z."/>
            <person name="Kim W."/>
            <person name="Talag J."/>
            <person name="Zuccolo A."/>
            <person name="Fan C."/>
            <person name="Sebastian A."/>
            <person name="Kramer M."/>
            <person name="Spiegel L."/>
            <person name="Nascimento L."/>
            <person name="Zutavern T."/>
            <person name="Miller B."/>
            <person name="Ambroise C."/>
            <person name="Muller S."/>
            <person name="Spooner W."/>
            <person name="Narechania A."/>
            <person name="Ren L."/>
            <person name="Wei S."/>
            <person name="Kumari S."/>
            <person name="Faga B."/>
            <person name="Levy M.J."/>
            <person name="McMahan L."/>
            <person name="Van Buren P."/>
            <person name="Vaughn M.W."/>
            <person name="Ying K."/>
            <person name="Yeh C.-T."/>
            <person name="Emrich S.J."/>
            <person name="Jia Y."/>
            <person name="Kalyanaraman A."/>
            <person name="Hsia A.-P."/>
            <person name="Barbazuk W.B."/>
            <person name="Baucom R.S."/>
            <person name="Brutnell T.P."/>
            <person name="Carpita N.C."/>
            <person name="Chaparro C."/>
            <person name="Chia J.-M."/>
            <person name="Deragon J.-M."/>
            <person name="Estill J.C."/>
            <person name="Fu Y."/>
            <person name="Jeddeloh J.A."/>
            <person name="Han Y."/>
            <person name="Lee H."/>
            <person name="Li P."/>
            <person name="Lisch D.R."/>
            <person name="Liu S."/>
            <person name="Liu Z."/>
            <person name="Nagel D.H."/>
            <person name="McCann M.C."/>
            <person name="SanMiguel P."/>
            <person name="Myers A.M."/>
            <person name="Nettleton D."/>
            <person name="Nguyen J."/>
            <person name="Penning B.W."/>
            <person name="Ponnala L."/>
            <person name="Schneider K.L."/>
            <person name="Schwartz D.C."/>
            <person name="Sharma A."/>
            <person name="Soderlund C."/>
            <person name="Springer N.M."/>
            <person name="Sun Q."/>
            <person name="Wang H."/>
            <person name="Waterman M."/>
            <person name="Westerman R."/>
            <person name="Wolfgruber T.K."/>
            <person name="Yang L."/>
            <person name="Yu Y."/>
            <person name="Zhang L."/>
            <person name="Zhou S."/>
            <person name="Zhu Q."/>
            <person name="Bennetzen J.L."/>
            <person name="Dawe R.K."/>
            <person name="Jiang J."/>
            <person name="Jiang N."/>
            <person name="Presting G.G."/>
            <person name="Wessler S.R."/>
            <person name="Aluru S."/>
            <person name="Martienssen R.A."/>
            <person name="Clifton S.W."/>
            <person name="McCombie W.R."/>
            <person name="Wing R.A."/>
            <person name="Wilson R.K."/>
        </authorList>
    </citation>
    <scope>NUCLEOTIDE SEQUENCE [LARGE SCALE GENOMIC DNA]</scope>
    <source>
        <strain evidence="6">cv. B73</strain>
    </source>
</reference>
<dbReference type="PaxDb" id="4577-GRMZM2G003669_P01"/>
<dbReference type="InterPro" id="IPR039607">
    <property type="entry name" value="VQ_8/17/18/20/21/25"/>
</dbReference>
<keyword evidence="6" id="KW-1185">Reference proteome</keyword>
<accession>B4G0G3</accession>
<dbReference type="GO" id="GO:0005634">
    <property type="term" value="C:nucleus"/>
    <property type="evidence" value="ECO:0000318"/>
    <property type="project" value="GO_Central"/>
</dbReference>
<feature type="domain" description="VQ" evidence="2">
    <location>
        <begin position="67"/>
        <end position="91"/>
    </location>
</feature>
<dbReference type="InterPro" id="IPR008889">
    <property type="entry name" value="VQ"/>
</dbReference>
<reference evidence="5" key="4">
    <citation type="submission" date="2019-07" db="EMBL/GenBank/DDBJ databases">
        <authorList>
            <person name="Seetharam A."/>
            <person name="Woodhouse M."/>
            <person name="Cannon E."/>
        </authorList>
    </citation>
    <scope>NUCLEOTIDE SEQUENCE [LARGE SCALE GENOMIC DNA]</scope>
    <source>
        <strain evidence="5">cv. B73</strain>
    </source>
</reference>
<feature type="region of interest" description="Disordered" evidence="1">
    <location>
        <begin position="91"/>
        <end position="130"/>
    </location>
</feature>
<dbReference type="Proteomes" id="UP000007305">
    <property type="component" value="Chromosome 6"/>
</dbReference>
<evidence type="ECO:0000313" key="4">
    <source>
        <dbReference type="EMBL" id="AQK78029.1"/>
    </source>
</evidence>
<proteinExistence type="evidence at transcript level"/>
<dbReference type="AlphaFoldDB" id="B4G0G3"/>
<dbReference type="Pfam" id="PF05678">
    <property type="entry name" value="VQ"/>
    <property type="match status" value="1"/>
</dbReference>
<dbReference type="HOGENOM" id="CLU_074462_0_0_1"/>
<feature type="compositionally biased region" description="Low complexity" evidence="1">
    <location>
        <begin position="91"/>
        <end position="105"/>
    </location>
</feature>
<evidence type="ECO:0000256" key="1">
    <source>
        <dbReference type="SAM" id="MobiDB-lite"/>
    </source>
</evidence>
<dbReference type="RefSeq" id="NP_001142192.1">
    <property type="nucleotide sequence ID" value="NM_001148720.1"/>
</dbReference>
<dbReference type="GeneID" id="100274360"/>
<dbReference type="STRING" id="4577.B4G0G3"/>
<gene>
    <name evidence="5" type="primary">LOC100274360</name>
    <name evidence="4" type="ORF">ZEAMMB73_Zm00001d034979</name>
</gene>
<sequence>MEQQPQASSSATTTSPSSSSQRRELQGPRPAPLRLHKDSHKIKKPGPPQPQHVGPVQQVRQPVIVYTVSPKVVHAKPSEFMSVVQRLTGARGHGATATSSSSSSLPAPPPPDLRTAEPHHQVQMTTSSSAPFPFPFLGGQHVHASSSGQLLAPVAPHFPFQQQQQQAPRGGTASQSQHDDLMIHQLSPAARFAAIEQAAASARSSSGVTATANVVGGGLLAPFPSILSPGSLPPRFFSPPAPGGNSYWPGISLLGGLISPAFLGLGSETIVGGGSTSVASATHQSVMSSSPFQQEEEASPSTVTVAPSPSAGAYYWDLFNNQQH</sequence>
<dbReference type="EMBL" id="BT042851">
    <property type="protein sequence ID" value="ACF87856.1"/>
    <property type="molecule type" value="mRNA"/>
</dbReference>
<dbReference type="eggNOG" id="ENOG502S37N">
    <property type="taxonomic scope" value="Eukaryota"/>
</dbReference>
<reference evidence="5" key="5">
    <citation type="submission" date="2021-05" db="UniProtKB">
        <authorList>
            <consortium name="EnsemblPlants"/>
        </authorList>
    </citation>
    <scope>IDENTIFICATION</scope>
    <source>
        <strain evidence="5">cv. B73</strain>
    </source>
</reference>
<evidence type="ECO:0000313" key="6">
    <source>
        <dbReference type="Proteomes" id="UP000007305"/>
    </source>
</evidence>
<reference evidence="4" key="3">
    <citation type="submission" date="2015-12" db="EMBL/GenBank/DDBJ databases">
        <title>Update maize B73 reference genome by single molecule sequencing technologies.</title>
        <authorList>
            <consortium name="Maize Genome Sequencing Project"/>
            <person name="Ware D."/>
        </authorList>
    </citation>
    <scope>NUCLEOTIDE SEQUENCE</scope>
    <source>
        <tissue evidence="4">Seedling</tissue>
    </source>
</reference>
<dbReference type="PANTHER" id="PTHR33143:SF6">
    <property type="entry name" value="OS08G0102900 PROTEIN"/>
    <property type="match status" value="1"/>
</dbReference>
<feature type="compositionally biased region" description="Low complexity" evidence="1">
    <location>
        <begin position="1"/>
        <end position="20"/>
    </location>
</feature>
<protein>
    <submittedName>
        <fullName evidence="4">Protein MKS1</fullName>
    </submittedName>
</protein>
<feature type="region of interest" description="Disordered" evidence="1">
    <location>
        <begin position="1"/>
        <end position="58"/>
    </location>
</feature>
<dbReference type="OMA" id="HADASEF"/>
<evidence type="ECO:0000313" key="3">
    <source>
        <dbReference type="EMBL" id="ACF87856.1"/>
    </source>
</evidence>
<organism evidence="3">
    <name type="scientific">Zea mays</name>
    <name type="common">Maize</name>
    <dbReference type="NCBI Taxonomy" id="4577"/>
    <lineage>
        <taxon>Eukaryota</taxon>
        <taxon>Viridiplantae</taxon>
        <taxon>Streptophyta</taxon>
        <taxon>Embryophyta</taxon>
        <taxon>Tracheophyta</taxon>
        <taxon>Spermatophyta</taxon>
        <taxon>Magnoliopsida</taxon>
        <taxon>Liliopsida</taxon>
        <taxon>Poales</taxon>
        <taxon>Poaceae</taxon>
        <taxon>PACMAD clade</taxon>
        <taxon>Panicoideae</taxon>
        <taxon>Andropogonodae</taxon>
        <taxon>Andropogoneae</taxon>
        <taxon>Tripsacinae</taxon>
        <taxon>Zea</taxon>
    </lineage>
</organism>
<evidence type="ECO:0000259" key="2">
    <source>
        <dbReference type="Pfam" id="PF05678"/>
    </source>
</evidence>
<dbReference type="Gramene" id="Zm00001eb259970_T001">
    <property type="protein sequence ID" value="Zm00001eb259970_P001"/>
    <property type="gene ID" value="Zm00001eb259970"/>
</dbReference>
<name>B4G0G3_MAIZE</name>
<dbReference type="PANTHER" id="PTHR33143">
    <property type="entry name" value="F16F4.1 PROTEIN-RELATED"/>
    <property type="match status" value="1"/>
</dbReference>
<evidence type="ECO:0000313" key="5">
    <source>
        <dbReference type="EnsemblPlants" id="Zm00001eb259970_P001"/>
    </source>
</evidence>
<dbReference type="EMBL" id="CM000782">
    <property type="protein sequence ID" value="AQK78029.1"/>
    <property type="molecule type" value="Genomic_DNA"/>
</dbReference>
<dbReference type="ExpressionAtlas" id="B4G0G3">
    <property type="expression patterns" value="baseline and differential"/>
</dbReference>
<dbReference type="OrthoDB" id="695631at2759"/>
<reference evidence="3" key="1">
    <citation type="journal article" date="2009" name="PLoS Genet.">
        <title>Sequencing, mapping, and analysis of 27,455 maize full-length cDNAs.</title>
        <authorList>
            <person name="Soderlund C."/>
            <person name="Descour A."/>
            <person name="Kudrna D."/>
            <person name="Bomhoff M."/>
            <person name="Boyd L."/>
            <person name="Currie J."/>
            <person name="Angelova A."/>
            <person name="Collura K."/>
            <person name="Wissotski M."/>
            <person name="Ashley E."/>
            <person name="Morrow D."/>
            <person name="Fernandes J."/>
            <person name="Walbot V."/>
            <person name="Yu Y."/>
        </authorList>
    </citation>
    <scope>NUCLEOTIDE SEQUENCE</scope>
    <source>
        <strain evidence="3">B73</strain>
    </source>
</reference>
<dbReference type="FunCoup" id="B4G0G3">
    <property type="interactions" value="145"/>
</dbReference>
<dbReference type="EnsemblPlants" id="Zm00001eb259970_T001">
    <property type="protein sequence ID" value="Zm00001eb259970_P001"/>
    <property type="gene ID" value="Zm00001eb259970"/>
</dbReference>
<dbReference type="KEGG" id="zma:100274360"/>